<accession>A0A955LWG5</accession>
<proteinExistence type="predicted"/>
<reference evidence="1" key="2">
    <citation type="journal article" date="2021" name="Microbiome">
        <title>Successional dynamics and alternative stable states in a saline activated sludge microbial community over 9 years.</title>
        <authorList>
            <person name="Wang Y."/>
            <person name="Ye J."/>
            <person name="Ju F."/>
            <person name="Liu L."/>
            <person name="Boyd J.A."/>
            <person name="Deng Y."/>
            <person name="Parks D.H."/>
            <person name="Jiang X."/>
            <person name="Yin X."/>
            <person name="Woodcroft B.J."/>
            <person name="Tyson G.W."/>
            <person name="Hugenholtz P."/>
            <person name="Polz M.F."/>
            <person name="Zhang T."/>
        </authorList>
    </citation>
    <scope>NUCLEOTIDE SEQUENCE</scope>
    <source>
        <strain evidence="1">HKST-UBA02</strain>
    </source>
</reference>
<gene>
    <name evidence="1" type="ORF">KC573_03080</name>
</gene>
<feature type="non-terminal residue" evidence="1">
    <location>
        <position position="64"/>
    </location>
</feature>
<protein>
    <submittedName>
        <fullName evidence="1">Uncharacterized protein</fullName>
    </submittedName>
</protein>
<comment type="caution">
    <text evidence="1">The sequence shown here is derived from an EMBL/GenBank/DDBJ whole genome shotgun (WGS) entry which is preliminary data.</text>
</comment>
<evidence type="ECO:0000313" key="2">
    <source>
        <dbReference type="Proteomes" id="UP000699691"/>
    </source>
</evidence>
<evidence type="ECO:0000313" key="1">
    <source>
        <dbReference type="EMBL" id="MCA9397788.1"/>
    </source>
</evidence>
<sequence length="64" mass="7136">MRIVLTQHDISTVITRSMSMIGITSVPQEKAGNDTIIIKPQTDEQAARLAIHLERFISERGMGE</sequence>
<dbReference type="Proteomes" id="UP000699691">
    <property type="component" value="Unassembled WGS sequence"/>
</dbReference>
<dbReference type="AlphaFoldDB" id="A0A955LWG5"/>
<name>A0A955LWG5_UNCKA</name>
<reference evidence="1" key="1">
    <citation type="submission" date="2020-04" db="EMBL/GenBank/DDBJ databases">
        <authorList>
            <person name="Zhang T."/>
        </authorList>
    </citation>
    <scope>NUCLEOTIDE SEQUENCE</scope>
    <source>
        <strain evidence="1">HKST-UBA02</strain>
    </source>
</reference>
<dbReference type="EMBL" id="JAGQKY010000142">
    <property type="protein sequence ID" value="MCA9397788.1"/>
    <property type="molecule type" value="Genomic_DNA"/>
</dbReference>
<organism evidence="1 2">
    <name type="scientific">candidate division WWE3 bacterium</name>
    <dbReference type="NCBI Taxonomy" id="2053526"/>
    <lineage>
        <taxon>Bacteria</taxon>
        <taxon>Katanobacteria</taxon>
    </lineage>
</organism>